<gene>
    <name evidence="3" type="ORF">WK57_18730</name>
    <name evidence="1" type="ORF">WL29_01775</name>
    <name evidence="2" type="ORF">WM16_31890</name>
</gene>
<reference evidence="4 5" key="1">
    <citation type="submission" date="2015-11" db="EMBL/GenBank/DDBJ databases">
        <title>Expanding the genomic diversity of Burkholderia species for the development of highly accurate diagnostics.</title>
        <authorList>
            <person name="Sahl J."/>
            <person name="Keim P."/>
            <person name="Wagner D."/>
        </authorList>
    </citation>
    <scope>NUCLEOTIDE SEQUENCE [LARGE SCALE GENOMIC DNA]</scope>
    <source>
        <strain evidence="1 4">MSMB2087WGS</strain>
        <strain evidence="2 5">MSMB782WGS</strain>
    </source>
</reference>
<dbReference type="Proteomes" id="UP000070119">
    <property type="component" value="Unassembled WGS sequence"/>
</dbReference>
<evidence type="ECO:0000313" key="3">
    <source>
        <dbReference type="EMBL" id="KWZ58500.1"/>
    </source>
</evidence>
<protein>
    <submittedName>
        <fullName evidence="2">Uncharacterized protein</fullName>
    </submittedName>
</protein>
<proteinExistence type="predicted"/>
<dbReference type="RefSeq" id="WP_042585086.1">
    <property type="nucleotide sequence ID" value="NZ_LNJU01000003.1"/>
</dbReference>
<name>A0A106WMU0_9BURK</name>
<evidence type="ECO:0000313" key="2">
    <source>
        <dbReference type="EMBL" id="KWK83206.1"/>
    </source>
</evidence>
<comment type="caution">
    <text evidence="2">The sequence shown here is derived from an EMBL/GenBank/DDBJ whole genome shotgun (WGS) entry which is preliminary data.</text>
</comment>
<dbReference type="EMBL" id="LPHD01000180">
    <property type="protein sequence ID" value="KWA74611.1"/>
    <property type="molecule type" value="Genomic_DNA"/>
</dbReference>
<accession>A0A106WMU0</accession>
<evidence type="ECO:0000313" key="5">
    <source>
        <dbReference type="Proteomes" id="UP000065504"/>
    </source>
</evidence>
<reference evidence="3 6" key="2">
    <citation type="submission" date="2015-11" db="EMBL/GenBank/DDBJ databases">
        <authorList>
            <person name="Sahl J."/>
            <person name="Wagner D."/>
            <person name="Keim P."/>
        </authorList>
    </citation>
    <scope>NUCLEOTIDE SEQUENCE [LARGE SCALE GENOMIC DNA]</scope>
    <source>
        <strain evidence="3 6">MSMB1157</strain>
    </source>
</reference>
<sequence length="92" mass="10050">MRGLEIRAAFALATVAQIIDPDTDEMLMVVIDAECQGHIDYLNGEALPTMFADEPVLRRAWKRGHRDGEYSAELEACPHCNAGTGNPCPVHG</sequence>
<organism evidence="2 5">
    <name type="scientific">Burkholderia ubonensis</name>
    <dbReference type="NCBI Taxonomy" id="101571"/>
    <lineage>
        <taxon>Bacteria</taxon>
        <taxon>Pseudomonadati</taxon>
        <taxon>Pseudomonadota</taxon>
        <taxon>Betaproteobacteria</taxon>
        <taxon>Burkholderiales</taxon>
        <taxon>Burkholderiaceae</taxon>
        <taxon>Burkholderia</taxon>
        <taxon>Burkholderia cepacia complex</taxon>
    </lineage>
</organism>
<evidence type="ECO:0000313" key="6">
    <source>
        <dbReference type="Proteomes" id="UP000070119"/>
    </source>
</evidence>
<dbReference type="Proteomes" id="UP000060630">
    <property type="component" value="Unassembled WGS sequence"/>
</dbReference>
<evidence type="ECO:0000313" key="4">
    <source>
        <dbReference type="Proteomes" id="UP000060630"/>
    </source>
</evidence>
<dbReference type="EMBL" id="LPLU01000024">
    <property type="protein sequence ID" value="KWK83206.1"/>
    <property type="molecule type" value="Genomic_DNA"/>
</dbReference>
<dbReference type="AlphaFoldDB" id="A0A106WMU0"/>
<evidence type="ECO:0000313" key="1">
    <source>
        <dbReference type="EMBL" id="KWA74611.1"/>
    </source>
</evidence>
<dbReference type="EMBL" id="LNJU01000003">
    <property type="protein sequence ID" value="KWZ58500.1"/>
    <property type="molecule type" value="Genomic_DNA"/>
</dbReference>
<dbReference type="Proteomes" id="UP000065504">
    <property type="component" value="Unassembled WGS sequence"/>
</dbReference>